<evidence type="ECO:0000313" key="1">
    <source>
        <dbReference type="EMBL" id="SDG94531.1"/>
    </source>
</evidence>
<protein>
    <submittedName>
        <fullName evidence="1">Uncharacterized conserved protein, DUF885 familyt</fullName>
    </submittedName>
</protein>
<dbReference type="EMBL" id="FNDB01000003">
    <property type="protein sequence ID" value="SDG94531.1"/>
    <property type="molecule type" value="Genomic_DNA"/>
</dbReference>
<sequence length="587" mass="67343">MRKITILFFTITASLLLVNCKSEDKKEDFTSLTKNYFDDKNALDPLGATQSGQNQYNDQLQFEMTDSFRNSQEAFFDKYQSALNHIDQENLSEEEKNSYEIIKWEVEIGTDLLKQPTNLLPVHQFWGTHLTMGQFAGGTSAQPFKTEKDYTNFLKRMDKYAVWIDSAMVYMKKGLDKGVVLPKSLTVKLIPQFAEMATPNIEDNLFYSAIKLMPASFPDSIKEDLTAKYTATINTKLIPQYKKMADFLNKEYLPASRTTSGIGSLPFGKELYAAYVKQWTTTNMTPEAIHELGLKEVARLTAEMEKVKTQVGFKGTLLEFFEEVRNKKELKPFTKPEEVIANFQSIYTRIKPNVDKLFALQPKTKFEIRRTEAFREQTASAEYNQGTADGTRPGIFYVPIPDVANYNMYGDEDLFLHEAIPGHHFQISLQQENESLPDFRKFNWFGAYGEGWALYTESLGKELGLYQDPYQYFGMLGNEMHRAVRLVVDTGLHSKGWTREQAIKYSLANEAESEASIIPEIERYMAIPGQALSYKIGQLKIMELRKKAETKMGTKFDIKKFHEKVLESGVMPLALLEKKINAWIENK</sequence>
<dbReference type="InterPro" id="IPR010281">
    <property type="entry name" value="DUF885"/>
</dbReference>
<dbReference type="Pfam" id="PF05960">
    <property type="entry name" value="DUF885"/>
    <property type="match status" value="1"/>
</dbReference>
<dbReference type="RefSeq" id="WP_091255747.1">
    <property type="nucleotide sequence ID" value="NZ_FNDB01000003.1"/>
</dbReference>
<evidence type="ECO:0000313" key="2">
    <source>
        <dbReference type="Proteomes" id="UP000199274"/>
    </source>
</evidence>
<reference evidence="2" key="1">
    <citation type="submission" date="2016-10" db="EMBL/GenBank/DDBJ databases">
        <authorList>
            <person name="Varghese N."/>
            <person name="Submissions S."/>
        </authorList>
    </citation>
    <scope>NUCLEOTIDE SEQUENCE [LARGE SCALE GENOMIC DNA]</scope>
    <source>
        <strain evidence="2">CGMCC 1.2747</strain>
    </source>
</reference>
<dbReference type="PANTHER" id="PTHR33361">
    <property type="entry name" value="GLR0591 PROTEIN"/>
    <property type="match status" value="1"/>
</dbReference>
<gene>
    <name evidence="1" type="ORF">SAMN04488062_103164</name>
</gene>
<accession>A0A1G7YDE9</accession>
<name>A0A1G7YDE9_9FLAO</name>
<dbReference type="PANTHER" id="PTHR33361:SF16">
    <property type="entry name" value="DUF885 DOMAIN-CONTAINING PROTEIN"/>
    <property type="match status" value="1"/>
</dbReference>
<dbReference type="Proteomes" id="UP000199274">
    <property type="component" value="Unassembled WGS sequence"/>
</dbReference>
<organism evidence="1 2">
    <name type="scientific">Flavobacterium omnivorum</name>
    <dbReference type="NCBI Taxonomy" id="178355"/>
    <lineage>
        <taxon>Bacteria</taxon>
        <taxon>Pseudomonadati</taxon>
        <taxon>Bacteroidota</taxon>
        <taxon>Flavobacteriia</taxon>
        <taxon>Flavobacteriales</taxon>
        <taxon>Flavobacteriaceae</taxon>
        <taxon>Flavobacterium</taxon>
    </lineage>
</organism>
<dbReference type="AlphaFoldDB" id="A0A1G7YDE9"/>
<proteinExistence type="predicted"/>
<dbReference type="OrthoDB" id="9760040at2"/>
<keyword evidence="2" id="KW-1185">Reference proteome</keyword>
<dbReference type="STRING" id="178355.SAMN04488062_103164"/>